<dbReference type="AlphaFoldDB" id="M4BNX3"/>
<dbReference type="eggNOG" id="ENOG502T0RF">
    <property type="taxonomic scope" value="Eukaryota"/>
</dbReference>
<evidence type="ECO:0008006" key="3">
    <source>
        <dbReference type="Google" id="ProtNLM"/>
    </source>
</evidence>
<dbReference type="EnsemblProtists" id="HpaT808111">
    <property type="protein sequence ID" value="HpaP808111"/>
    <property type="gene ID" value="HpaG808111"/>
</dbReference>
<proteinExistence type="predicted"/>
<protein>
    <recommendedName>
        <fullName evidence="3">RxLR effector candidate protein</fullName>
    </recommendedName>
</protein>
<name>M4BNX3_HYAAE</name>
<organism evidence="1 2">
    <name type="scientific">Hyaloperonospora arabidopsidis (strain Emoy2)</name>
    <name type="common">Downy mildew agent</name>
    <name type="synonym">Peronospora arabidopsidis</name>
    <dbReference type="NCBI Taxonomy" id="559515"/>
    <lineage>
        <taxon>Eukaryota</taxon>
        <taxon>Sar</taxon>
        <taxon>Stramenopiles</taxon>
        <taxon>Oomycota</taxon>
        <taxon>Peronosporomycetes</taxon>
        <taxon>Peronosporales</taxon>
        <taxon>Peronosporaceae</taxon>
        <taxon>Hyaloperonospora</taxon>
    </lineage>
</organism>
<dbReference type="Proteomes" id="UP000011713">
    <property type="component" value="Unassembled WGS sequence"/>
</dbReference>
<dbReference type="HOGENOM" id="CLU_802803_0_0_1"/>
<sequence>MRKCADTLQRLLAEKFPKTIPTMIDLWAQSRTDPYHVYEMLSIGMTERVRPGDGEAKWVDICCKLENWTKFFEKSRDYNHPFSDDEVVKLLVEKRGPREIEHFFESLLRFPKMRGRVESLQAALDKEKGLQSGTHPVLVFEMMPIVREPRLEHSADIQTRGPIVCSHLLRWLEYVYLFRDQYKNFNDAAVVEFLVAKRGLREAMAFFHWLWRVPGMSGRAKLLQLELVTMVPGSLHDMLRLCVRTRTPPDEVIQIMPVQQMEYGEEPWANIVYMLKLWLAYVERFRAQPGNFFSDDSVVDILAVEEQARLADLFVKTAVLWRLLRSRANDFGEDGVIGHCLASSGL</sequence>
<dbReference type="InParanoid" id="M4BNX3"/>
<accession>M4BNX3</accession>
<dbReference type="VEuPathDB" id="FungiDB:HpaG808111"/>
<dbReference type="EMBL" id="JH598476">
    <property type="status" value="NOT_ANNOTATED_CDS"/>
    <property type="molecule type" value="Genomic_DNA"/>
</dbReference>
<evidence type="ECO:0000313" key="1">
    <source>
        <dbReference type="EnsemblProtists" id="HpaP808111"/>
    </source>
</evidence>
<evidence type="ECO:0000313" key="2">
    <source>
        <dbReference type="Proteomes" id="UP000011713"/>
    </source>
</evidence>
<reference evidence="1" key="2">
    <citation type="submission" date="2015-06" db="UniProtKB">
        <authorList>
            <consortium name="EnsemblProtists"/>
        </authorList>
    </citation>
    <scope>IDENTIFICATION</scope>
    <source>
        <strain evidence="1">Emoy2</strain>
    </source>
</reference>
<reference evidence="2" key="1">
    <citation type="journal article" date="2010" name="Science">
        <title>Signatures of adaptation to obligate biotrophy in the Hyaloperonospora arabidopsidis genome.</title>
        <authorList>
            <person name="Baxter L."/>
            <person name="Tripathy S."/>
            <person name="Ishaque N."/>
            <person name="Boot N."/>
            <person name="Cabral A."/>
            <person name="Kemen E."/>
            <person name="Thines M."/>
            <person name="Ah-Fong A."/>
            <person name="Anderson R."/>
            <person name="Badejoko W."/>
            <person name="Bittner-Eddy P."/>
            <person name="Boore J.L."/>
            <person name="Chibucos M.C."/>
            <person name="Coates M."/>
            <person name="Dehal P."/>
            <person name="Delehaunty K."/>
            <person name="Dong S."/>
            <person name="Downton P."/>
            <person name="Dumas B."/>
            <person name="Fabro G."/>
            <person name="Fronick C."/>
            <person name="Fuerstenberg S.I."/>
            <person name="Fulton L."/>
            <person name="Gaulin E."/>
            <person name="Govers F."/>
            <person name="Hughes L."/>
            <person name="Humphray S."/>
            <person name="Jiang R.H."/>
            <person name="Judelson H."/>
            <person name="Kamoun S."/>
            <person name="Kyung K."/>
            <person name="Meijer H."/>
            <person name="Minx P."/>
            <person name="Morris P."/>
            <person name="Nelson J."/>
            <person name="Phuntumart V."/>
            <person name="Qutob D."/>
            <person name="Rehmany A."/>
            <person name="Rougon-Cardoso A."/>
            <person name="Ryden P."/>
            <person name="Torto-Alalibo T."/>
            <person name="Studholme D."/>
            <person name="Wang Y."/>
            <person name="Win J."/>
            <person name="Wood J."/>
            <person name="Clifton S.W."/>
            <person name="Rogers J."/>
            <person name="Van den Ackerveken G."/>
            <person name="Jones J.D."/>
            <person name="McDowell J.M."/>
            <person name="Beynon J."/>
            <person name="Tyler B.M."/>
        </authorList>
    </citation>
    <scope>NUCLEOTIDE SEQUENCE [LARGE SCALE GENOMIC DNA]</scope>
    <source>
        <strain evidence="2">Emoy2</strain>
    </source>
</reference>
<keyword evidence="2" id="KW-1185">Reference proteome</keyword>